<proteinExistence type="predicted"/>
<evidence type="ECO:0000313" key="1">
    <source>
        <dbReference type="EMBL" id="UYM14601.1"/>
    </source>
</evidence>
<gene>
    <name evidence="1" type="ORF">NX720_17110</name>
</gene>
<reference evidence="1" key="1">
    <citation type="submission" date="2022-10" db="EMBL/GenBank/DDBJ databases">
        <title>Completed Genome Sequence of two octocoral isolated bacterium, Endozoicomonas euniceicola EF212T and Endozoicomonas gorgoniicola PS125T.</title>
        <authorList>
            <person name="Chiou Y.-J."/>
            <person name="Chen Y.-H."/>
        </authorList>
    </citation>
    <scope>NUCLEOTIDE SEQUENCE</scope>
    <source>
        <strain evidence="1">EF212</strain>
    </source>
</reference>
<dbReference type="EMBL" id="CP103300">
    <property type="protein sequence ID" value="UYM14601.1"/>
    <property type="molecule type" value="Genomic_DNA"/>
</dbReference>
<evidence type="ECO:0008006" key="3">
    <source>
        <dbReference type="Google" id="ProtNLM"/>
    </source>
</evidence>
<evidence type="ECO:0000313" key="2">
    <source>
        <dbReference type="Proteomes" id="UP001163255"/>
    </source>
</evidence>
<sequence length="552" mass="63567">MNKSQTTDLKREYAGQRVFSAKEEGYTFDVLSDEWQLGYKKLLRLGWMNELNVDPATFLDLRLAIAHTASRYAYNSITGFVSRLKNIVDNLDVNEFQAWWLTLDRYKKNVRDGLFAFCQRSDDYHSTTLSPLYESIKDENLGRNSGTKGILDIKSGAYSEIEHDNILEVLRIETLQALDLDSNLLTQQKFTRLRNVIASQLMVAIVRRPVQLVQIKWCDVLRVGQEFQSHKEPDRKWEPITQHLFSDVEQLHLRTFKGKDGEFRFNAESRSHRLEPDCSQMLLRYYQAYENYLSHQLQQSRITLSPDEMTEVMRRLPLLPDQSLFSSEYQSESELFRAISDTSQAYHLQPAALLGNLDYLFKAKLNAQSDRLPDVPLALKNNRWRHTQLTQAVWQGFSPAQIASITGVTIQAIEPYIDLKAPERVKIDQAYAGNQIIKKFDTTSVKELKKDNAFCVKSPFDEEMGYKLNPDNCSSCKSKGGAPMGCYPCDNFRPLETANHQQYLDKAERKLELNSQSGHPATVKKLNKIINYIKATIAICNERKIPKLGDHQ</sequence>
<protein>
    <recommendedName>
        <fullName evidence="3">Phage integrase family protein</fullName>
    </recommendedName>
</protein>
<name>A0ABY6GPB8_9GAMM</name>
<dbReference type="Proteomes" id="UP001163255">
    <property type="component" value="Chromosome"/>
</dbReference>
<organism evidence="1 2">
    <name type="scientific">Endozoicomonas euniceicola</name>
    <dbReference type="NCBI Taxonomy" id="1234143"/>
    <lineage>
        <taxon>Bacteria</taxon>
        <taxon>Pseudomonadati</taxon>
        <taxon>Pseudomonadota</taxon>
        <taxon>Gammaproteobacteria</taxon>
        <taxon>Oceanospirillales</taxon>
        <taxon>Endozoicomonadaceae</taxon>
        <taxon>Endozoicomonas</taxon>
    </lineage>
</organism>
<accession>A0ABY6GPB8</accession>
<dbReference type="RefSeq" id="WP_262596172.1">
    <property type="nucleotide sequence ID" value="NZ_CP103300.1"/>
</dbReference>
<keyword evidence="2" id="KW-1185">Reference proteome</keyword>